<keyword evidence="4 5" id="KW-0472">Membrane</keyword>
<dbReference type="GO" id="GO:0015499">
    <property type="term" value="F:formate transmembrane transporter activity"/>
    <property type="evidence" value="ECO:0007669"/>
    <property type="project" value="TreeGrafter"/>
</dbReference>
<evidence type="ECO:0000256" key="2">
    <source>
        <dbReference type="ARBA" id="ARBA00022692"/>
    </source>
</evidence>
<dbReference type="Proteomes" id="UP000478148">
    <property type="component" value="Unassembled WGS sequence"/>
</dbReference>
<dbReference type="InterPro" id="IPR023271">
    <property type="entry name" value="Aquaporin-like"/>
</dbReference>
<comment type="caution">
    <text evidence="6">The sequence shown here is derived from an EMBL/GenBank/DDBJ whole genome shotgun (WGS) entry which is preliminary data.</text>
</comment>
<gene>
    <name evidence="6" type="ORF">ENC19_22030</name>
</gene>
<feature type="transmembrane region" description="Helical" evidence="5">
    <location>
        <begin position="112"/>
        <end position="137"/>
    </location>
</feature>
<keyword evidence="2 5" id="KW-0812">Transmembrane</keyword>
<name>A0A6M1LAH8_9ACTN</name>
<feature type="transmembrane region" description="Helical" evidence="5">
    <location>
        <begin position="62"/>
        <end position="80"/>
    </location>
</feature>
<dbReference type="PANTHER" id="PTHR30520">
    <property type="entry name" value="FORMATE TRANSPORTER-RELATED"/>
    <property type="match status" value="1"/>
</dbReference>
<sequence length="262" mass="27144">MARAPSPEDIYDSARAEGERRLSSSALEQASTGFIAGVTIVFGIVALGVARELAAPDFASGVGQLVGALAFGIGLVFVVVGRTELFTENFFDPVAAAVARRRLVALWPLARLWLLVLVMNFVGGAVMAAVFTVHGTLPGRAHHTLALVAEEIAAKGGLATFTRGIAAGTLLTLLSYLLHAVASAGSRMLLAYVVGFFLALGPFDHVVVSGLQLLFGIWLGAPVSYPDLGLNIVLSGAGNLLGGLLLMTLTHAVQVKGSGRGR</sequence>
<evidence type="ECO:0000313" key="6">
    <source>
        <dbReference type="EMBL" id="NGM15134.1"/>
    </source>
</evidence>
<keyword evidence="7" id="KW-1185">Reference proteome</keyword>
<dbReference type="RefSeq" id="WP_164448996.1">
    <property type="nucleotide sequence ID" value="NZ_SAIY01000008.1"/>
</dbReference>
<evidence type="ECO:0000256" key="4">
    <source>
        <dbReference type="ARBA" id="ARBA00023136"/>
    </source>
</evidence>
<dbReference type="InterPro" id="IPR000292">
    <property type="entry name" value="For/NO2_transpt"/>
</dbReference>
<evidence type="ECO:0000256" key="5">
    <source>
        <dbReference type="SAM" id="Phobius"/>
    </source>
</evidence>
<dbReference type="EMBL" id="SAIY01000008">
    <property type="protein sequence ID" value="NGM15134.1"/>
    <property type="molecule type" value="Genomic_DNA"/>
</dbReference>
<dbReference type="Pfam" id="PF01226">
    <property type="entry name" value="Form_Nir_trans"/>
    <property type="match status" value="1"/>
</dbReference>
<evidence type="ECO:0000256" key="1">
    <source>
        <dbReference type="ARBA" id="ARBA00004141"/>
    </source>
</evidence>
<dbReference type="PANTHER" id="PTHR30520:SF2">
    <property type="entry name" value="INNER MEMBRANE PROTEIN YFDC"/>
    <property type="match status" value="1"/>
</dbReference>
<comment type="subcellular location">
    <subcellularLocation>
        <location evidence="1">Membrane</location>
        <topology evidence="1">Multi-pass membrane protein</topology>
    </subcellularLocation>
</comment>
<feature type="transmembrane region" description="Helical" evidence="5">
    <location>
        <begin position="190"/>
        <end position="220"/>
    </location>
</feature>
<feature type="transmembrane region" description="Helical" evidence="5">
    <location>
        <begin position="232"/>
        <end position="253"/>
    </location>
</feature>
<reference evidence="6 7" key="1">
    <citation type="submission" date="2020-02" db="EMBL/GenBank/DDBJ databases">
        <title>Draft Genome Sequence of Verrucosispora sp. Strain CWR15, Isolated from Gulf of Mexico Sponge.</title>
        <authorList>
            <person name="Kennedy S.J."/>
            <person name="Cella E."/>
            <person name="Azarian T."/>
            <person name="Baker B.J."/>
            <person name="Shaw L.N."/>
        </authorList>
    </citation>
    <scope>NUCLEOTIDE SEQUENCE [LARGE SCALE GENOMIC DNA]</scope>
    <source>
        <strain evidence="6 7">CWR15</strain>
    </source>
</reference>
<feature type="transmembrane region" description="Helical" evidence="5">
    <location>
        <begin position="30"/>
        <end position="50"/>
    </location>
</feature>
<organism evidence="6 7">
    <name type="scientific">Verrucosispora sioxanthis</name>
    <dbReference type="NCBI Taxonomy" id="2499994"/>
    <lineage>
        <taxon>Bacteria</taxon>
        <taxon>Bacillati</taxon>
        <taxon>Actinomycetota</taxon>
        <taxon>Actinomycetes</taxon>
        <taxon>Micromonosporales</taxon>
        <taxon>Micromonosporaceae</taxon>
        <taxon>Micromonospora</taxon>
    </lineage>
</organism>
<dbReference type="Gene3D" id="1.20.1080.10">
    <property type="entry name" value="Glycerol uptake facilitator protein"/>
    <property type="match status" value="1"/>
</dbReference>
<keyword evidence="3 5" id="KW-1133">Transmembrane helix</keyword>
<proteinExistence type="predicted"/>
<dbReference type="AlphaFoldDB" id="A0A6M1LAH8"/>
<evidence type="ECO:0000256" key="3">
    <source>
        <dbReference type="ARBA" id="ARBA00022989"/>
    </source>
</evidence>
<dbReference type="GO" id="GO:0005886">
    <property type="term" value="C:plasma membrane"/>
    <property type="evidence" value="ECO:0007669"/>
    <property type="project" value="TreeGrafter"/>
</dbReference>
<evidence type="ECO:0000313" key="7">
    <source>
        <dbReference type="Proteomes" id="UP000478148"/>
    </source>
</evidence>
<feature type="transmembrane region" description="Helical" evidence="5">
    <location>
        <begin position="157"/>
        <end position="178"/>
    </location>
</feature>
<protein>
    <submittedName>
        <fullName evidence="6">Formate/nitrite transporter family protein</fullName>
    </submittedName>
</protein>
<accession>A0A6M1LAH8</accession>